<evidence type="ECO:0000313" key="1">
    <source>
        <dbReference type="EMBL" id="KAK1860325.1"/>
    </source>
</evidence>
<accession>A0ACC3BQP7</accession>
<dbReference type="Proteomes" id="UP000798662">
    <property type="component" value="Chromosome 1"/>
</dbReference>
<comment type="caution">
    <text evidence="1">The sequence shown here is derived from an EMBL/GenBank/DDBJ whole genome shotgun (WGS) entry which is preliminary data.</text>
</comment>
<name>A0ACC3BQP7_PYRYE</name>
<sequence>MLGGGCGAIKGDAAEYAPMAAFVPAGAPLASTLGSRDARHLRAAGRAAAVVAARPFGGSRLDRPSRGAATQSAPVMVVAVPTAVNPTPAFQHDDAGYMTVEGVRVRDIQDTLGEEASPFYVYSKAQISANYAAYKDALEGVDAIIGYAIKANNNKAVVKHLAGLGAGAVLVSGAELRLAMEAGMDTSRTVFNGNGKTPAELRAAVRSKCLINVDSEFDAAHIADAARAEGLPASVLIRINPDVDPEVHAYVSTGLANSKFGIRNSHLQWFLDYISEAGDDVLRLAGVHSHLGSTIKKVSIFKDAADIMLGFVNKIREGGGAPHLRYLNIGGGLGIDYERVGEKLPSPADLINTIRPQLVAGGLTVIMEPGRSLVGNAGALVSRVIGVKTNGSTRFIVTDGSMSELIRPALYDAYMYIAATEPGGETDVFDVVGPVCESSDFLGKGRSLPTPAEGSGLAVMDAGAYCQVMASNYNMKRLPTEVLVDGDEWRVVRKGQTYDDLMAGYDGLDI</sequence>
<reference evidence="1" key="1">
    <citation type="submission" date="2019-11" db="EMBL/GenBank/DDBJ databases">
        <title>Nori genome reveals adaptations in red seaweeds to the harsh intertidal environment.</title>
        <authorList>
            <person name="Wang D."/>
            <person name="Mao Y."/>
        </authorList>
    </citation>
    <scope>NUCLEOTIDE SEQUENCE</scope>
    <source>
        <tissue evidence="1">Gametophyte</tissue>
    </source>
</reference>
<keyword evidence="2" id="KW-1185">Reference proteome</keyword>
<gene>
    <name evidence="1" type="ORF">I4F81_002914</name>
</gene>
<proteinExistence type="predicted"/>
<organism evidence="1 2">
    <name type="scientific">Pyropia yezoensis</name>
    <name type="common">Susabi-nori</name>
    <name type="synonym">Porphyra yezoensis</name>
    <dbReference type="NCBI Taxonomy" id="2788"/>
    <lineage>
        <taxon>Eukaryota</taxon>
        <taxon>Rhodophyta</taxon>
        <taxon>Bangiophyceae</taxon>
        <taxon>Bangiales</taxon>
        <taxon>Bangiaceae</taxon>
        <taxon>Pyropia</taxon>
    </lineage>
</organism>
<evidence type="ECO:0000313" key="2">
    <source>
        <dbReference type="Proteomes" id="UP000798662"/>
    </source>
</evidence>
<protein>
    <submittedName>
        <fullName evidence="1">Uncharacterized protein</fullName>
    </submittedName>
</protein>
<dbReference type="EMBL" id="CM020618">
    <property type="protein sequence ID" value="KAK1860325.1"/>
    <property type="molecule type" value="Genomic_DNA"/>
</dbReference>